<dbReference type="CDD" id="cd06091">
    <property type="entry name" value="KOW_NusG"/>
    <property type="match status" value="1"/>
</dbReference>
<sequence length="175" mass="20123">MQTRERILKMPSHWYTVQSKPRQENLARQNLDRQGFTTYLPLITQRKRRRNQWTQVTEPLFPRYLFIHVDPSQQSLAPVRSTLGVSQLVRFGQLLRPVPDAVIDYLRAMETADTGAREDHSPRYQPGDRVEILEGPFAGLSGVYQMQDSDHRALLLVELLGRSNPVTVELDALSA</sequence>
<organism evidence="5 6">
    <name type="scientific">Pseudohalioglobus sediminis</name>
    <dbReference type="NCBI Taxonomy" id="2606449"/>
    <lineage>
        <taxon>Bacteria</taxon>
        <taxon>Pseudomonadati</taxon>
        <taxon>Pseudomonadota</taxon>
        <taxon>Gammaproteobacteria</taxon>
        <taxon>Cellvibrionales</taxon>
        <taxon>Halieaceae</taxon>
        <taxon>Pseudohalioglobus</taxon>
    </lineage>
</organism>
<dbReference type="NCBIfam" id="NF006534">
    <property type="entry name" value="PRK09014.1"/>
    <property type="match status" value="1"/>
</dbReference>
<dbReference type="Pfam" id="PF02357">
    <property type="entry name" value="NusG"/>
    <property type="match status" value="1"/>
</dbReference>
<dbReference type="EMBL" id="VTUX01000009">
    <property type="protein sequence ID" value="KAA1188946.1"/>
    <property type="molecule type" value="Genomic_DNA"/>
</dbReference>
<feature type="domain" description="NusG-like N-terminal" evidence="4">
    <location>
        <begin position="11"/>
        <end position="110"/>
    </location>
</feature>
<dbReference type="CDD" id="cd09892">
    <property type="entry name" value="NGN_SP_RfaH"/>
    <property type="match status" value="1"/>
</dbReference>
<gene>
    <name evidence="5" type="primary">rfaH</name>
    <name evidence="5" type="ORF">F0M18_17235</name>
</gene>
<dbReference type="SUPFAM" id="SSF82679">
    <property type="entry name" value="N-utilization substance G protein NusG, N-terminal domain"/>
    <property type="match status" value="1"/>
</dbReference>
<evidence type="ECO:0000256" key="2">
    <source>
        <dbReference type="ARBA" id="ARBA00023015"/>
    </source>
</evidence>
<dbReference type="NCBIfam" id="TIGR01955">
    <property type="entry name" value="RfaH"/>
    <property type="match status" value="1"/>
</dbReference>
<keyword evidence="2" id="KW-0805">Transcription regulation</keyword>
<dbReference type="AlphaFoldDB" id="A0A5B0WQ69"/>
<reference evidence="5 6" key="1">
    <citation type="submission" date="2019-09" db="EMBL/GenBank/DDBJ databases">
        <authorList>
            <person name="Chen X.-Y."/>
        </authorList>
    </citation>
    <scope>NUCLEOTIDE SEQUENCE [LARGE SCALE GENOMIC DNA]</scope>
    <source>
        <strain evidence="5 6">NY5</strain>
    </source>
</reference>
<dbReference type="InterPro" id="IPR043425">
    <property type="entry name" value="NusG-like"/>
</dbReference>
<dbReference type="Gene3D" id="3.30.70.940">
    <property type="entry name" value="NusG, N-terminal domain"/>
    <property type="match status" value="1"/>
</dbReference>
<evidence type="ECO:0000313" key="5">
    <source>
        <dbReference type="EMBL" id="KAA1188946.1"/>
    </source>
</evidence>
<evidence type="ECO:0000256" key="3">
    <source>
        <dbReference type="ARBA" id="ARBA00023163"/>
    </source>
</evidence>
<evidence type="ECO:0000256" key="1">
    <source>
        <dbReference type="ARBA" id="ARBA00022814"/>
    </source>
</evidence>
<evidence type="ECO:0000259" key="4">
    <source>
        <dbReference type="SMART" id="SM00738"/>
    </source>
</evidence>
<protein>
    <submittedName>
        <fullName evidence="5">Transcription/translation regulatory transformer protein RfaH</fullName>
    </submittedName>
</protein>
<dbReference type="InterPro" id="IPR008991">
    <property type="entry name" value="Translation_prot_SH3-like_sf"/>
</dbReference>
<name>A0A5B0WQ69_9GAMM</name>
<dbReference type="InterPro" id="IPR010215">
    <property type="entry name" value="Transcription_antiterm_RfaH"/>
</dbReference>
<comment type="caution">
    <text evidence="5">The sequence shown here is derived from an EMBL/GenBank/DDBJ whole genome shotgun (WGS) entry which is preliminary data.</text>
</comment>
<dbReference type="GO" id="GO:0006354">
    <property type="term" value="P:DNA-templated transcription elongation"/>
    <property type="evidence" value="ECO:0007669"/>
    <property type="project" value="InterPro"/>
</dbReference>
<keyword evidence="3" id="KW-0804">Transcription</keyword>
<evidence type="ECO:0000313" key="6">
    <source>
        <dbReference type="Proteomes" id="UP000323708"/>
    </source>
</evidence>
<dbReference type="PANTHER" id="PTHR30265">
    <property type="entry name" value="RHO-INTERACTING TRANSCRIPTION TERMINATION FACTOR NUSG"/>
    <property type="match status" value="1"/>
</dbReference>
<keyword evidence="1" id="KW-0889">Transcription antitermination</keyword>
<dbReference type="Proteomes" id="UP000323708">
    <property type="component" value="Unassembled WGS sequence"/>
</dbReference>
<dbReference type="InterPro" id="IPR036735">
    <property type="entry name" value="NGN_dom_sf"/>
</dbReference>
<dbReference type="InterPro" id="IPR006645">
    <property type="entry name" value="NGN-like_dom"/>
</dbReference>
<dbReference type="GO" id="GO:0005829">
    <property type="term" value="C:cytosol"/>
    <property type="evidence" value="ECO:0007669"/>
    <property type="project" value="TreeGrafter"/>
</dbReference>
<dbReference type="PANTHER" id="PTHR30265:SF7">
    <property type="entry name" value="TRANSCRIPTION ANTITERMINATION PROTEIN RFAH"/>
    <property type="match status" value="1"/>
</dbReference>
<dbReference type="SUPFAM" id="SSF50104">
    <property type="entry name" value="Translation proteins SH3-like domain"/>
    <property type="match status" value="1"/>
</dbReference>
<proteinExistence type="predicted"/>
<keyword evidence="6" id="KW-1185">Reference proteome</keyword>
<accession>A0A5B0WQ69</accession>
<dbReference type="GO" id="GO:0031564">
    <property type="term" value="P:transcription antitermination"/>
    <property type="evidence" value="ECO:0007669"/>
    <property type="project" value="UniProtKB-KW"/>
</dbReference>
<dbReference type="SMART" id="SM00738">
    <property type="entry name" value="NGN"/>
    <property type="match status" value="1"/>
</dbReference>